<reference evidence="6 7" key="1">
    <citation type="submission" date="2024-09" db="EMBL/GenBank/DDBJ databases">
        <authorList>
            <person name="Sun Q."/>
            <person name="Mori K."/>
        </authorList>
    </citation>
    <scope>NUCLEOTIDE SEQUENCE [LARGE SCALE GENOMIC DNA]</scope>
    <source>
        <strain evidence="6 7">CCM 7228</strain>
    </source>
</reference>
<accession>A0ABV6GBQ1</accession>
<evidence type="ECO:0000313" key="7">
    <source>
        <dbReference type="Proteomes" id="UP001589854"/>
    </source>
</evidence>
<feature type="domain" description="Rad50/SbcC-type AAA" evidence="5">
    <location>
        <begin position="8"/>
        <end position="258"/>
    </location>
</feature>
<keyword evidence="4" id="KW-0175">Coiled coil</keyword>
<sequence>MQQIKLLQLNLKNFKGVNNFTLDLQGENVKVYGDNATGKTTLFDGFIWLLFDKDSQNKKDFSIKTLNKVGTNLHGLEHEVEGIFLINGKEFTLRKVFTEKWTKKRGAAQSEFSGHTTDYFIDGVPAKKKEFTDKVSEIVSEDIFKLLTSPSYFNDQLKWQDRRTTLLEICGDITNEEVINGNNALSKLPGILKGRSIEDHRKVIGAKRTEINKELDRIPIRIDEVQRSTPDLSGLDEQSLNDEITYLKNAIVEKEQEISRIQSGGEISNKEKQLRVIEGELIQLKNEHQIASHEKVNGKRRELFNLQGDLDSMQHDLKRKERHIFSNQDTVSSLLRDKDLLTKEWHSVNSRVFEDHHDSNCPTCGQALPVEEVQAAHDKALSSFNLKKAHELESITSRGKATAAKIQDYQEQNKALEQELQILSVSITEKQASINILETEINDLQKDVKDIQLDPVYKTKLKQQEIVNAEILELKTSVIQSLSNARDELSKLKNEISALEQDRSKFIQVKQAEVRITELQDQEKDLARQFEDLEQQLFLTEEFIRTKVNLLEDKINSKFRYARFNLFKTNINGGLEEICETTFDGVPYSSGLNNAARINVGLDIINTLSEHYGVIAPIFVDNSEAVTQLIDVNSQIISLVVSEADKKLRVEYGNHKEAI</sequence>
<dbReference type="PANTHER" id="PTHR32114:SF2">
    <property type="entry name" value="ABC TRANSPORTER ABCH.3"/>
    <property type="match status" value="1"/>
</dbReference>
<dbReference type="RefSeq" id="WP_378931772.1">
    <property type="nucleotide sequence ID" value="NZ_JBHLVO010000003.1"/>
</dbReference>
<evidence type="ECO:0000259" key="5">
    <source>
        <dbReference type="Pfam" id="PF13476"/>
    </source>
</evidence>
<dbReference type="EMBL" id="JBHLVO010000003">
    <property type="protein sequence ID" value="MFC0271098.1"/>
    <property type="molecule type" value="Genomic_DNA"/>
</dbReference>
<dbReference type="Pfam" id="PF13476">
    <property type="entry name" value="AAA_23"/>
    <property type="match status" value="1"/>
</dbReference>
<evidence type="ECO:0000256" key="1">
    <source>
        <dbReference type="ARBA" id="ARBA00006930"/>
    </source>
</evidence>
<protein>
    <recommendedName>
        <fullName evidence="3">Nuclease SbcCD subunit C</fullName>
    </recommendedName>
</protein>
<evidence type="ECO:0000256" key="3">
    <source>
        <dbReference type="ARBA" id="ARBA00013368"/>
    </source>
</evidence>
<proteinExistence type="inferred from homology"/>
<feature type="coiled-coil region" evidence="4">
    <location>
        <begin position="237"/>
        <end position="287"/>
    </location>
</feature>
<gene>
    <name evidence="6" type="ORF">ACFFIX_06490</name>
</gene>
<dbReference type="PANTHER" id="PTHR32114">
    <property type="entry name" value="ABC TRANSPORTER ABCH.3"/>
    <property type="match status" value="1"/>
</dbReference>
<name>A0ABV6GBQ1_9BACI</name>
<organism evidence="6 7">
    <name type="scientific">Metabacillus herbersteinensis</name>
    <dbReference type="NCBI Taxonomy" id="283816"/>
    <lineage>
        <taxon>Bacteria</taxon>
        <taxon>Bacillati</taxon>
        <taxon>Bacillota</taxon>
        <taxon>Bacilli</taxon>
        <taxon>Bacillales</taxon>
        <taxon>Bacillaceae</taxon>
        <taxon>Metabacillus</taxon>
    </lineage>
</organism>
<dbReference type="Proteomes" id="UP001589854">
    <property type="component" value="Unassembled WGS sequence"/>
</dbReference>
<feature type="coiled-coil region" evidence="4">
    <location>
        <begin position="399"/>
        <end position="536"/>
    </location>
</feature>
<comment type="subunit">
    <text evidence="2">Heterodimer of SbcC and SbcD.</text>
</comment>
<dbReference type="InterPro" id="IPR027417">
    <property type="entry name" value="P-loop_NTPase"/>
</dbReference>
<evidence type="ECO:0000256" key="2">
    <source>
        <dbReference type="ARBA" id="ARBA00011322"/>
    </source>
</evidence>
<dbReference type="SUPFAM" id="SSF52540">
    <property type="entry name" value="P-loop containing nucleoside triphosphate hydrolases"/>
    <property type="match status" value="1"/>
</dbReference>
<keyword evidence="7" id="KW-1185">Reference proteome</keyword>
<comment type="caution">
    <text evidence="6">The sequence shown here is derived from an EMBL/GenBank/DDBJ whole genome shotgun (WGS) entry which is preliminary data.</text>
</comment>
<evidence type="ECO:0000313" key="6">
    <source>
        <dbReference type="EMBL" id="MFC0271098.1"/>
    </source>
</evidence>
<comment type="similarity">
    <text evidence="1">Belongs to the SMC family. SbcC subfamily.</text>
</comment>
<dbReference type="Gene3D" id="3.40.50.300">
    <property type="entry name" value="P-loop containing nucleotide triphosphate hydrolases"/>
    <property type="match status" value="1"/>
</dbReference>
<evidence type="ECO:0000256" key="4">
    <source>
        <dbReference type="SAM" id="Coils"/>
    </source>
</evidence>
<dbReference type="InterPro" id="IPR038729">
    <property type="entry name" value="Rad50/SbcC_AAA"/>
</dbReference>